<gene>
    <name evidence="6" type="ORF">FGD71_032775</name>
</gene>
<dbReference type="RefSeq" id="WP_119104195.1">
    <property type="nucleotide sequence ID" value="NZ_QXMJ01000180.1"/>
</dbReference>
<dbReference type="CDD" id="cd19973">
    <property type="entry name" value="PBP1_ABC_sugar_binding-like"/>
    <property type="match status" value="1"/>
</dbReference>
<sequence length="341" mass="34904">MLRTTRSTAFLLRSAACLGIAALSLTACGPGSGSDSTGSGSGKDVKVGLITKTDTNPFFVKMKEGAEKSAKENGVKLVSAAGKFDGDNAGQVTAIENMVASGVKGILITPSDSKAILPAIEKARAKGILVIALDSPTEPEEAVDALFATNNFKAGELIGEYAKAAMKGKKATIATLDLAPGVAVGVQRHDGFLKGFGIDEKDPAVVCSQDTAGDQSKGQTAMENCLQKSPGINVVYTINEPAALGAYTALKAKGREKDVLIVSVDGGCTGTQAVKDGKIAATSQQYPLKMAAEGVKAVATFAKDGKKASGYTDTGVTLISDKPQDGVTSKDTAYGLDNCWG</sequence>
<comment type="similarity">
    <text evidence="2">Belongs to the bacterial solute-binding protein 2 family.</text>
</comment>
<dbReference type="InterPro" id="IPR025997">
    <property type="entry name" value="SBP_2_dom"/>
</dbReference>
<dbReference type="GO" id="GO:0030246">
    <property type="term" value="F:carbohydrate binding"/>
    <property type="evidence" value="ECO:0007669"/>
    <property type="project" value="UniProtKB-ARBA"/>
</dbReference>
<evidence type="ECO:0000256" key="3">
    <source>
        <dbReference type="ARBA" id="ARBA00022729"/>
    </source>
</evidence>
<proteinExistence type="inferred from homology"/>
<feature type="domain" description="Periplasmic binding protein" evidence="5">
    <location>
        <begin position="47"/>
        <end position="306"/>
    </location>
</feature>
<comment type="subcellular location">
    <subcellularLocation>
        <location evidence="1">Cell envelope</location>
    </subcellularLocation>
</comment>
<evidence type="ECO:0000259" key="5">
    <source>
        <dbReference type="Pfam" id="PF13407"/>
    </source>
</evidence>
<dbReference type="Gene3D" id="3.40.50.2300">
    <property type="match status" value="2"/>
</dbReference>
<accession>A0A505D6Z0</accession>
<dbReference type="Pfam" id="PF13407">
    <property type="entry name" value="Peripla_BP_4"/>
    <property type="match status" value="1"/>
</dbReference>
<dbReference type="EMBL" id="VCHX02000180">
    <property type="protein sequence ID" value="TPQ18052.1"/>
    <property type="molecule type" value="Genomic_DNA"/>
</dbReference>
<evidence type="ECO:0000256" key="4">
    <source>
        <dbReference type="SAM" id="SignalP"/>
    </source>
</evidence>
<dbReference type="GO" id="GO:0030313">
    <property type="term" value="C:cell envelope"/>
    <property type="evidence" value="ECO:0007669"/>
    <property type="project" value="UniProtKB-SubCell"/>
</dbReference>
<dbReference type="SUPFAM" id="SSF53822">
    <property type="entry name" value="Periplasmic binding protein-like I"/>
    <property type="match status" value="1"/>
</dbReference>
<dbReference type="PANTHER" id="PTHR46847">
    <property type="entry name" value="D-ALLOSE-BINDING PERIPLASMIC PROTEIN-RELATED"/>
    <property type="match status" value="1"/>
</dbReference>
<feature type="chain" id="PRO_5039377731" evidence="4">
    <location>
        <begin position="28"/>
        <end position="341"/>
    </location>
</feature>
<protein>
    <submittedName>
        <fullName evidence="6">Sugar ABC transporter substrate-binding protein</fullName>
    </submittedName>
</protein>
<evidence type="ECO:0000313" key="7">
    <source>
        <dbReference type="Proteomes" id="UP000317378"/>
    </source>
</evidence>
<comment type="caution">
    <text evidence="6">The sequence shown here is derived from an EMBL/GenBank/DDBJ whole genome shotgun (WGS) entry which is preliminary data.</text>
</comment>
<evidence type="ECO:0000313" key="6">
    <source>
        <dbReference type="EMBL" id="TPQ18052.1"/>
    </source>
</evidence>
<dbReference type="Proteomes" id="UP000317378">
    <property type="component" value="Unassembled WGS sequence"/>
</dbReference>
<evidence type="ECO:0000256" key="2">
    <source>
        <dbReference type="ARBA" id="ARBA00007639"/>
    </source>
</evidence>
<keyword evidence="3 4" id="KW-0732">Signal</keyword>
<keyword evidence="7" id="KW-1185">Reference proteome</keyword>
<dbReference type="OrthoDB" id="4827464at2"/>
<name>A0A505D6Z0_9ACTN</name>
<reference evidence="6 7" key="1">
    <citation type="submission" date="2019-06" db="EMBL/GenBank/DDBJ databases">
        <title>Streptomyces sporangiiformans sp. nov., a novel actinomycete isolated from soil in Mount Song.</title>
        <authorList>
            <person name="Han L."/>
        </authorList>
    </citation>
    <scope>NUCLEOTIDE SEQUENCE [LARGE SCALE GENOMIC DNA]</scope>
    <source>
        <strain evidence="6 7">NEAU-SSA 1</strain>
    </source>
</reference>
<dbReference type="AlphaFoldDB" id="A0A505D6Z0"/>
<dbReference type="PROSITE" id="PS51257">
    <property type="entry name" value="PROKAR_LIPOPROTEIN"/>
    <property type="match status" value="1"/>
</dbReference>
<evidence type="ECO:0000256" key="1">
    <source>
        <dbReference type="ARBA" id="ARBA00004196"/>
    </source>
</evidence>
<dbReference type="InterPro" id="IPR028082">
    <property type="entry name" value="Peripla_BP_I"/>
</dbReference>
<dbReference type="PANTHER" id="PTHR46847:SF1">
    <property type="entry name" value="D-ALLOSE-BINDING PERIPLASMIC PROTEIN-RELATED"/>
    <property type="match status" value="1"/>
</dbReference>
<feature type="signal peptide" evidence="4">
    <location>
        <begin position="1"/>
        <end position="27"/>
    </location>
</feature>
<organism evidence="6 7">
    <name type="scientific">Streptomyces sporangiiformans</name>
    <dbReference type="NCBI Taxonomy" id="2315329"/>
    <lineage>
        <taxon>Bacteria</taxon>
        <taxon>Bacillati</taxon>
        <taxon>Actinomycetota</taxon>
        <taxon>Actinomycetes</taxon>
        <taxon>Kitasatosporales</taxon>
        <taxon>Streptomycetaceae</taxon>
        <taxon>Streptomyces</taxon>
    </lineage>
</organism>